<dbReference type="Proteomes" id="UP000015105">
    <property type="component" value="Chromosome 3D"/>
</dbReference>
<comment type="similarity">
    <text evidence="1">Belongs to the FHY3/FAR1 family.</text>
</comment>
<dbReference type="Gramene" id="AET3Gv20906800.2">
    <property type="protein sequence ID" value="AET3Gv20906800.2"/>
    <property type="gene ID" value="AET3Gv20906800"/>
</dbReference>
<dbReference type="EnsemblPlants" id="AET3Gv20906800.2">
    <property type="protein sequence ID" value="AET3Gv20906800.2"/>
    <property type="gene ID" value="AET3Gv20906800"/>
</dbReference>
<dbReference type="PANTHER" id="PTHR31669:SF307">
    <property type="entry name" value="PROTEIN FAR1-RELATED SEQUENCE"/>
    <property type="match status" value="1"/>
</dbReference>
<dbReference type="GO" id="GO:0006355">
    <property type="term" value="P:regulation of DNA-templated transcription"/>
    <property type="evidence" value="ECO:0007669"/>
    <property type="project" value="UniProtKB-UniRule"/>
</dbReference>
<keyword evidence="1" id="KW-0863">Zinc-finger</keyword>
<comment type="subcellular location">
    <subcellularLocation>
        <location evidence="1">Nucleus</location>
    </subcellularLocation>
</comment>
<dbReference type="AlphaFoldDB" id="A0A453G7P4"/>
<keyword evidence="1" id="KW-0862">Zinc</keyword>
<evidence type="ECO:0000256" key="1">
    <source>
        <dbReference type="RuleBase" id="RU367018"/>
    </source>
</evidence>
<evidence type="ECO:0000313" key="2">
    <source>
        <dbReference type="EnsemblPlants" id="AET3Gv20906800.2"/>
    </source>
</evidence>
<dbReference type="GO" id="GO:0005634">
    <property type="term" value="C:nucleus"/>
    <property type="evidence" value="ECO:0007669"/>
    <property type="project" value="UniProtKB-SubCell"/>
</dbReference>
<keyword evidence="1" id="KW-0479">Metal-binding</keyword>
<organism evidence="2 3">
    <name type="scientific">Aegilops tauschii subsp. strangulata</name>
    <name type="common">Goatgrass</name>
    <dbReference type="NCBI Taxonomy" id="200361"/>
    <lineage>
        <taxon>Eukaryota</taxon>
        <taxon>Viridiplantae</taxon>
        <taxon>Streptophyta</taxon>
        <taxon>Embryophyta</taxon>
        <taxon>Tracheophyta</taxon>
        <taxon>Spermatophyta</taxon>
        <taxon>Magnoliopsida</taxon>
        <taxon>Liliopsida</taxon>
        <taxon>Poales</taxon>
        <taxon>Poaceae</taxon>
        <taxon>BOP clade</taxon>
        <taxon>Pooideae</taxon>
        <taxon>Triticodae</taxon>
        <taxon>Triticeae</taxon>
        <taxon>Triticinae</taxon>
        <taxon>Aegilops</taxon>
    </lineage>
</organism>
<reference evidence="2" key="3">
    <citation type="journal article" date="2017" name="Nature">
        <title>Genome sequence of the progenitor of the wheat D genome Aegilops tauschii.</title>
        <authorList>
            <person name="Luo M.C."/>
            <person name="Gu Y.Q."/>
            <person name="Puiu D."/>
            <person name="Wang H."/>
            <person name="Twardziok S.O."/>
            <person name="Deal K.R."/>
            <person name="Huo N."/>
            <person name="Zhu T."/>
            <person name="Wang L."/>
            <person name="Wang Y."/>
            <person name="McGuire P.E."/>
            <person name="Liu S."/>
            <person name="Long H."/>
            <person name="Ramasamy R.K."/>
            <person name="Rodriguez J.C."/>
            <person name="Van S.L."/>
            <person name="Yuan L."/>
            <person name="Wang Z."/>
            <person name="Xia Z."/>
            <person name="Xiao L."/>
            <person name="Anderson O.D."/>
            <person name="Ouyang S."/>
            <person name="Liang Y."/>
            <person name="Zimin A.V."/>
            <person name="Pertea G."/>
            <person name="Qi P."/>
            <person name="Bennetzen J.L."/>
            <person name="Dai X."/>
            <person name="Dawson M.W."/>
            <person name="Muller H.G."/>
            <person name="Kugler K."/>
            <person name="Rivarola-Duarte L."/>
            <person name="Spannagl M."/>
            <person name="Mayer K.F.X."/>
            <person name="Lu F.H."/>
            <person name="Bevan M.W."/>
            <person name="Leroy P."/>
            <person name="Li P."/>
            <person name="You F.M."/>
            <person name="Sun Q."/>
            <person name="Liu Z."/>
            <person name="Lyons E."/>
            <person name="Wicker T."/>
            <person name="Salzberg S.L."/>
            <person name="Devos K.M."/>
            <person name="Dvorak J."/>
        </authorList>
    </citation>
    <scope>NUCLEOTIDE SEQUENCE [LARGE SCALE GENOMIC DNA]</scope>
    <source>
        <strain evidence="2">cv. AL8/78</strain>
    </source>
</reference>
<protein>
    <recommendedName>
        <fullName evidence="1">Protein FAR1-RELATED SEQUENCE</fullName>
    </recommendedName>
</protein>
<reference evidence="3" key="2">
    <citation type="journal article" date="2017" name="Nat. Plants">
        <title>The Aegilops tauschii genome reveals multiple impacts of transposons.</title>
        <authorList>
            <person name="Zhao G."/>
            <person name="Zou C."/>
            <person name="Li K."/>
            <person name="Wang K."/>
            <person name="Li T."/>
            <person name="Gao L."/>
            <person name="Zhang X."/>
            <person name="Wang H."/>
            <person name="Yang Z."/>
            <person name="Liu X."/>
            <person name="Jiang W."/>
            <person name="Mao L."/>
            <person name="Kong X."/>
            <person name="Jiao Y."/>
            <person name="Jia J."/>
        </authorList>
    </citation>
    <scope>NUCLEOTIDE SEQUENCE [LARGE SCALE GENOMIC DNA]</scope>
    <source>
        <strain evidence="3">cv. AL8/78</strain>
    </source>
</reference>
<dbReference type="PANTHER" id="PTHR31669">
    <property type="entry name" value="PROTEIN FAR1-RELATED SEQUENCE 10-RELATED"/>
    <property type="match status" value="1"/>
</dbReference>
<reference evidence="2" key="5">
    <citation type="journal article" date="2021" name="G3 (Bethesda)">
        <title>Aegilops tauschii genome assembly Aet v5.0 features greater sequence contiguity and improved annotation.</title>
        <authorList>
            <person name="Wang L."/>
            <person name="Zhu T."/>
            <person name="Rodriguez J.C."/>
            <person name="Deal K.R."/>
            <person name="Dubcovsky J."/>
            <person name="McGuire P.E."/>
            <person name="Lux T."/>
            <person name="Spannagl M."/>
            <person name="Mayer K.F.X."/>
            <person name="Baldrich P."/>
            <person name="Meyers B.C."/>
            <person name="Huo N."/>
            <person name="Gu Y.Q."/>
            <person name="Zhou H."/>
            <person name="Devos K.M."/>
            <person name="Bennetzen J.L."/>
            <person name="Unver T."/>
            <person name="Budak H."/>
            <person name="Gulick P.J."/>
            <person name="Galiba G."/>
            <person name="Kalapos B."/>
            <person name="Nelson D.R."/>
            <person name="Li P."/>
            <person name="You F.M."/>
            <person name="Luo M.C."/>
            <person name="Dvorak J."/>
        </authorList>
    </citation>
    <scope>NUCLEOTIDE SEQUENCE [LARGE SCALE GENOMIC DNA]</scope>
    <source>
        <strain evidence="2">cv. AL8/78</strain>
    </source>
</reference>
<accession>A0A453G7P4</accession>
<reference evidence="2" key="4">
    <citation type="submission" date="2019-03" db="UniProtKB">
        <authorList>
            <consortium name="EnsemblPlants"/>
        </authorList>
    </citation>
    <scope>IDENTIFICATION</scope>
</reference>
<sequence length="89" mass="10637">SLKKHPFLTQIYEVRHKWAKPYFRGVFCARMTSTQRSESANHLLKGYVPPGCPMHLFLKQFQKLQFDREAEESFQEKRTSLVSVLRFFQ</sequence>
<reference evidence="3" key="1">
    <citation type="journal article" date="2014" name="Science">
        <title>Ancient hybridizations among the ancestral genomes of bread wheat.</title>
        <authorList>
            <consortium name="International Wheat Genome Sequencing Consortium,"/>
            <person name="Marcussen T."/>
            <person name="Sandve S.R."/>
            <person name="Heier L."/>
            <person name="Spannagl M."/>
            <person name="Pfeifer M."/>
            <person name="Jakobsen K.S."/>
            <person name="Wulff B.B."/>
            <person name="Steuernagel B."/>
            <person name="Mayer K.F."/>
            <person name="Olsen O.A."/>
        </authorList>
    </citation>
    <scope>NUCLEOTIDE SEQUENCE [LARGE SCALE GENOMIC DNA]</scope>
    <source>
        <strain evidence="3">cv. AL8/78</strain>
    </source>
</reference>
<evidence type="ECO:0000313" key="3">
    <source>
        <dbReference type="Proteomes" id="UP000015105"/>
    </source>
</evidence>
<dbReference type="GO" id="GO:0008270">
    <property type="term" value="F:zinc ion binding"/>
    <property type="evidence" value="ECO:0007669"/>
    <property type="project" value="UniProtKB-UniRule"/>
</dbReference>
<comment type="function">
    <text evidence="1">Putative transcription activator involved in regulating light control of development.</text>
</comment>
<keyword evidence="3" id="KW-1185">Reference proteome</keyword>
<dbReference type="InterPro" id="IPR031052">
    <property type="entry name" value="FHY3/FAR1"/>
</dbReference>
<keyword evidence="1" id="KW-0539">Nucleus</keyword>
<name>A0A453G7P4_AEGTS</name>
<proteinExistence type="inferred from homology"/>